<gene>
    <name evidence="8" type="ORF">SAMN04488135_105120</name>
</gene>
<dbReference type="Pfam" id="PF00708">
    <property type="entry name" value="Acylphosphatase"/>
    <property type="match status" value="1"/>
</dbReference>
<dbReference type="InterPro" id="IPR036046">
    <property type="entry name" value="Acylphosphatase-like_dom_sf"/>
</dbReference>
<keyword evidence="4 5" id="KW-0378">Hydrolase</keyword>
<dbReference type="Proteomes" id="UP000184226">
    <property type="component" value="Unassembled WGS sequence"/>
</dbReference>
<feature type="active site" evidence="4">
    <location>
        <position position="27"/>
    </location>
</feature>
<feature type="active site" evidence="4">
    <location>
        <position position="45"/>
    </location>
</feature>
<reference evidence="8 9" key="1">
    <citation type="submission" date="2016-11" db="EMBL/GenBank/DDBJ databases">
        <authorList>
            <person name="Jaros S."/>
            <person name="Januszkiewicz K."/>
            <person name="Wedrychowicz H."/>
        </authorList>
    </citation>
    <scope>NUCLEOTIDE SEQUENCE [LARGE SCALE GENOMIC DNA]</scope>
    <source>
        <strain evidence="8 9">CGMCC 1.10190</strain>
    </source>
</reference>
<feature type="domain" description="Acylphosphatase-like" evidence="7">
    <location>
        <begin position="12"/>
        <end position="98"/>
    </location>
</feature>
<comment type="catalytic activity">
    <reaction evidence="3 4 5">
        <text>an acyl phosphate + H2O = a carboxylate + phosphate + H(+)</text>
        <dbReference type="Rhea" id="RHEA:14965"/>
        <dbReference type="ChEBI" id="CHEBI:15377"/>
        <dbReference type="ChEBI" id="CHEBI:15378"/>
        <dbReference type="ChEBI" id="CHEBI:29067"/>
        <dbReference type="ChEBI" id="CHEBI:43474"/>
        <dbReference type="ChEBI" id="CHEBI:59918"/>
        <dbReference type="EC" id="3.6.1.7"/>
    </reaction>
</comment>
<dbReference type="NCBIfam" id="NF010998">
    <property type="entry name" value="PRK14424.1"/>
    <property type="match status" value="1"/>
</dbReference>
<dbReference type="STRING" id="658167.SAMN04488135_105120"/>
<dbReference type="InterPro" id="IPR017968">
    <property type="entry name" value="Acylphosphatase_CS"/>
</dbReference>
<dbReference type="EC" id="3.6.1.7" evidence="2 4"/>
<dbReference type="PANTHER" id="PTHR47268:SF4">
    <property type="entry name" value="ACYLPHOSPHATASE"/>
    <property type="match status" value="1"/>
</dbReference>
<dbReference type="RefSeq" id="WP_073103230.1">
    <property type="nucleotide sequence ID" value="NZ_FQXE01000005.1"/>
</dbReference>
<name>A0A1M5W770_9BURK</name>
<dbReference type="InterPro" id="IPR020456">
    <property type="entry name" value="Acylphosphatase"/>
</dbReference>
<dbReference type="InterPro" id="IPR001792">
    <property type="entry name" value="Acylphosphatase-like_dom"/>
</dbReference>
<evidence type="ECO:0000259" key="7">
    <source>
        <dbReference type="PROSITE" id="PS51160"/>
    </source>
</evidence>
<protein>
    <recommendedName>
        <fullName evidence="2 4">Acylphosphatase</fullName>
        <ecNumber evidence="2 4">3.6.1.7</ecNumber>
    </recommendedName>
</protein>
<dbReference type="SUPFAM" id="SSF54975">
    <property type="entry name" value="Acylphosphatase/BLUF domain-like"/>
    <property type="match status" value="1"/>
</dbReference>
<keyword evidence="9" id="KW-1185">Reference proteome</keyword>
<evidence type="ECO:0000256" key="2">
    <source>
        <dbReference type="ARBA" id="ARBA00012150"/>
    </source>
</evidence>
<organism evidence="8 9">
    <name type="scientific">Pollutimonas bauzanensis</name>
    <dbReference type="NCBI Taxonomy" id="658167"/>
    <lineage>
        <taxon>Bacteria</taxon>
        <taxon>Pseudomonadati</taxon>
        <taxon>Pseudomonadota</taxon>
        <taxon>Betaproteobacteria</taxon>
        <taxon>Burkholderiales</taxon>
        <taxon>Alcaligenaceae</taxon>
        <taxon>Pollutimonas</taxon>
    </lineage>
</organism>
<dbReference type="OrthoDB" id="5295388at2"/>
<evidence type="ECO:0000313" key="9">
    <source>
        <dbReference type="Proteomes" id="UP000184226"/>
    </source>
</evidence>
<dbReference type="PROSITE" id="PS00150">
    <property type="entry name" value="ACYLPHOSPHATASE_1"/>
    <property type="match status" value="1"/>
</dbReference>
<evidence type="ECO:0000256" key="1">
    <source>
        <dbReference type="ARBA" id="ARBA00005614"/>
    </source>
</evidence>
<dbReference type="EMBL" id="FQXE01000005">
    <property type="protein sequence ID" value="SHH83315.1"/>
    <property type="molecule type" value="Genomic_DNA"/>
</dbReference>
<dbReference type="GO" id="GO:0003998">
    <property type="term" value="F:acylphosphatase activity"/>
    <property type="evidence" value="ECO:0007669"/>
    <property type="project" value="UniProtKB-EC"/>
</dbReference>
<evidence type="ECO:0000256" key="6">
    <source>
        <dbReference type="RuleBase" id="RU004168"/>
    </source>
</evidence>
<dbReference type="PANTHER" id="PTHR47268">
    <property type="entry name" value="ACYLPHOSPHATASE"/>
    <property type="match status" value="1"/>
</dbReference>
<evidence type="ECO:0000256" key="3">
    <source>
        <dbReference type="ARBA" id="ARBA00047645"/>
    </source>
</evidence>
<dbReference type="PROSITE" id="PS00151">
    <property type="entry name" value="ACYLPHOSPHATASE_2"/>
    <property type="match status" value="1"/>
</dbReference>
<dbReference type="PROSITE" id="PS51160">
    <property type="entry name" value="ACYLPHOSPHATASE_3"/>
    <property type="match status" value="1"/>
</dbReference>
<evidence type="ECO:0000313" key="8">
    <source>
        <dbReference type="EMBL" id="SHH83315.1"/>
    </source>
</evidence>
<comment type="similarity">
    <text evidence="1 6">Belongs to the acylphosphatase family.</text>
</comment>
<dbReference type="AlphaFoldDB" id="A0A1M5W770"/>
<dbReference type="Gene3D" id="3.30.70.100">
    <property type="match status" value="1"/>
</dbReference>
<sequence>MKKLARDNRVETLAVQITGRVQGVGFRVATVRHAHMMGITGWVRNAGDGSVEALLQGPHDQIDRMLSWLHVGPPGARVREVNSREELTERRFDRFEQI</sequence>
<accession>A0A1M5W770</accession>
<dbReference type="PRINTS" id="PR00112">
    <property type="entry name" value="ACYLPHPHTASE"/>
</dbReference>
<evidence type="ECO:0000256" key="5">
    <source>
        <dbReference type="RuleBase" id="RU000553"/>
    </source>
</evidence>
<proteinExistence type="inferred from homology"/>
<evidence type="ECO:0000256" key="4">
    <source>
        <dbReference type="PROSITE-ProRule" id="PRU00520"/>
    </source>
</evidence>